<gene>
    <name evidence="1" type="ORF">T4D_1092</name>
</gene>
<name>A0A0V1FXV2_TRIPS</name>
<proteinExistence type="predicted"/>
<dbReference type="Proteomes" id="UP000054995">
    <property type="component" value="Unassembled WGS sequence"/>
</dbReference>
<dbReference type="AlphaFoldDB" id="A0A0V1FXV2"/>
<evidence type="ECO:0000313" key="1">
    <source>
        <dbReference type="EMBL" id="KRY90888.1"/>
    </source>
</evidence>
<sequence length="113" mass="13007">MKLSSVISYVEFLDNKILFQELPVLLWNFALIRILFYDLTTLLNQRLFADVMAFSCASSRALRFFQMVETVDCDNPNFLQIEAFFLPLFNALTTATLPFTDNAIFFNLSALAM</sequence>
<reference evidence="1 2" key="1">
    <citation type="submission" date="2015-01" db="EMBL/GenBank/DDBJ databases">
        <title>Evolution of Trichinella species and genotypes.</title>
        <authorList>
            <person name="Korhonen P.K."/>
            <person name="Edoardo P."/>
            <person name="Giuseppe L.R."/>
            <person name="Gasser R.B."/>
        </authorList>
    </citation>
    <scope>NUCLEOTIDE SEQUENCE [LARGE SCALE GENOMIC DNA]</scope>
    <source>
        <strain evidence="1">ISS470</strain>
    </source>
</reference>
<evidence type="ECO:0000313" key="2">
    <source>
        <dbReference type="Proteomes" id="UP000054995"/>
    </source>
</evidence>
<comment type="caution">
    <text evidence="1">The sequence shown here is derived from an EMBL/GenBank/DDBJ whole genome shotgun (WGS) entry which is preliminary data.</text>
</comment>
<accession>A0A0V1FXV2</accession>
<protein>
    <submittedName>
        <fullName evidence="1">Uncharacterized protein</fullName>
    </submittedName>
</protein>
<organism evidence="1 2">
    <name type="scientific">Trichinella pseudospiralis</name>
    <name type="common">Parasitic roundworm</name>
    <dbReference type="NCBI Taxonomy" id="6337"/>
    <lineage>
        <taxon>Eukaryota</taxon>
        <taxon>Metazoa</taxon>
        <taxon>Ecdysozoa</taxon>
        <taxon>Nematoda</taxon>
        <taxon>Enoplea</taxon>
        <taxon>Dorylaimia</taxon>
        <taxon>Trichinellida</taxon>
        <taxon>Trichinellidae</taxon>
        <taxon>Trichinella</taxon>
    </lineage>
</organism>
<dbReference type="EMBL" id="JYDT01000017">
    <property type="protein sequence ID" value="KRY90888.1"/>
    <property type="molecule type" value="Genomic_DNA"/>
</dbReference>
<keyword evidence="2" id="KW-1185">Reference proteome</keyword>